<dbReference type="EMBL" id="JAVRFH010000001">
    <property type="protein sequence ID" value="MDT0608780.1"/>
    <property type="molecule type" value="Genomic_DNA"/>
</dbReference>
<protein>
    <submittedName>
        <fullName evidence="1">Uncharacterized protein</fullName>
    </submittedName>
</protein>
<dbReference type="RefSeq" id="WP_311570369.1">
    <property type="nucleotide sequence ID" value="NZ_JAVRFH010000001.1"/>
</dbReference>
<evidence type="ECO:0000313" key="1">
    <source>
        <dbReference type="EMBL" id="MDT0608780.1"/>
    </source>
</evidence>
<name>A0ABU3AG49_9ACTN</name>
<keyword evidence="2" id="KW-1185">Reference proteome</keyword>
<comment type="caution">
    <text evidence="1">The sequence shown here is derived from an EMBL/GenBank/DDBJ whole genome shotgun (WGS) entry which is preliminary data.</text>
</comment>
<gene>
    <name evidence="1" type="ORF">RM812_00760</name>
</gene>
<accession>A0ABU3AG49</accession>
<proteinExistence type="predicted"/>
<sequence length="82" mass="8570">MSANLYGPISLNLADGPVRVDTSRGADGRQQARLILGDSAESVAISVTDSPAKTLAQVQEVVAQAVAWQQRQQLLAGLPEVA</sequence>
<evidence type="ECO:0000313" key="2">
    <source>
        <dbReference type="Proteomes" id="UP001180724"/>
    </source>
</evidence>
<reference evidence="1" key="1">
    <citation type="submission" date="2024-05" db="EMBL/GenBank/DDBJ databases">
        <title>30 novel species of actinomycetes from the DSMZ collection.</title>
        <authorList>
            <person name="Nouioui I."/>
        </authorList>
    </citation>
    <scope>NUCLEOTIDE SEQUENCE</scope>
    <source>
        <strain evidence="1">DSM 40712</strain>
    </source>
</reference>
<dbReference type="Proteomes" id="UP001180724">
    <property type="component" value="Unassembled WGS sequence"/>
</dbReference>
<organism evidence="1 2">
    <name type="scientific">Streptomyces lancefieldiae</name>
    <dbReference type="NCBI Taxonomy" id="3075520"/>
    <lineage>
        <taxon>Bacteria</taxon>
        <taxon>Bacillati</taxon>
        <taxon>Actinomycetota</taxon>
        <taxon>Actinomycetes</taxon>
        <taxon>Kitasatosporales</taxon>
        <taxon>Streptomycetaceae</taxon>
        <taxon>Streptomyces</taxon>
    </lineage>
</organism>